<evidence type="ECO:0000256" key="1">
    <source>
        <dbReference type="SAM" id="MobiDB-lite"/>
    </source>
</evidence>
<accession>A0AAU2VRS0</accession>
<protein>
    <submittedName>
        <fullName evidence="2">Glycosyltransferase family 29 protein</fullName>
    </submittedName>
</protein>
<proteinExistence type="predicted"/>
<gene>
    <name evidence="2" type="ORF">OG398_13680</name>
</gene>
<name>A0AAU2VRS0_9ACTN</name>
<feature type="region of interest" description="Disordered" evidence="1">
    <location>
        <begin position="1"/>
        <end position="22"/>
    </location>
</feature>
<organism evidence="2">
    <name type="scientific">Streptomyces sp. NBC_00008</name>
    <dbReference type="NCBI Taxonomy" id="2903610"/>
    <lineage>
        <taxon>Bacteria</taxon>
        <taxon>Bacillati</taxon>
        <taxon>Actinomycetota</taxon>
        <taxon>Actinomycetes</taxon>
        <taxon>Kitasatosporales</taxon>
        <taxon>Streptomycetaceae</taxon>
        <taxon>Streptomyces</taxon>
    </lineage>
</organism>
<dbReference type="InterPro" id="IPR038578">
    <property type="entry name" value="GT29-like_sf"/>
</dbReference>
<reference evidence="2" key="1">
    <citation type="submission" date="2022-10" db="EMBL/GenBank/DDBJ databases">
        <title>The complete genomes of actinobacterial strains from the NBC collection.</title>
        <authorList>
            <person name="Joergensen T.S."/>
            <person name="Alvarez Arevalo M."/>
            <person name="Sterndorff E.B."/>
            <person name="Faurdal D."/>
            <person name="Vuksanovic O."/>
            <person name="Mourched A.-S."/>
            <person name="Charusanti P."/>
            <person name="Shaw S."/>
            <person name="Blin K."/>
            <person name="Weber T."/>
        </authorList>
    </citation>
    <scope>NUCLEOTIDE SEQUENCE</scope>
    <source>
        <strain evidence="2">NBC_00008</strain>
    </source>
</reference>
<dbReference type="Gene3D" id="3.90.1480.20">
    <property type="entry name" value="Glycosyl transferase family 29"/>
    <property type="match status" value="1"/>
</dbReference>
<dbReference type="AlphaFoldDB" id="A0AAU2VRS0"/>
<dbReference type="EMBL" id="CP108313">
    <property type="protein sequence ID" value="WTW69247.1"/>
    <property type="molecule type" value="Genomic_DNA"/>
</dbReference>
<evidence type="ECO:0000313" key="2">
    <source>
        <dbReference type="EMBL" id="WTW69247.1"/>
    </source>
</evidence>
<sequence length="519" mass="56316">MTKARTRWPRQRDAEAPLPSEDAVSSLAAVRPTELETCLRACAAHSGKLVAGLDRRRTALAEALRNLLATHAAMERTPAATAPAPLLRRTAKEAPSAALVLGDRLMDPLLAVGNKALDCGYEDELKLALLVADTVLTQRTRSRAAWRLRARVLEAMGAEADAVEAYERYLALTDDDGFGIAARTAGLRAGAERQGELLRMLERDCPEAAGFAGGPVTDTWAEGLALHARGDWNRARSRLIGALLAQDRSGAPVPEIQEALAHYLGLALEAGGAPGSGATARHGNGHGNGDAAHLTELIALYAGQRRSRMRGPVADPTFGGVEWITLGEFRNHIAGKSVCLIANSQRVGTGSLGGEIDAYDLVVRFNSYRIDPAATGSRTDIHASIHKHGFNWDQRVHTRLVFGGLAGDWKHSLRTRLVPGTQRYLGDESLRWPLRDIGKVGTDVWPSIPTSGFNMLWLLDHLDVSPRLDLIGFDFYESGAYRLPAAMKMPITSVHEYTSEKAWVMERAQSVTDTRISLR</sequence>